<dbReference type="GO" id="GO:0005737">
    <property type="term" value="C:cytoplasm"/>
    <property type="evidence" value="ECO:0007669"/>
    <property type="project" value="TreeGrafter"/>
</dbReference>
<dbReference type="EC" id="2.7.1.137" evidence="2"/>
<dbReference type="GO" id="GO:0043491">
    <property type="term" value="P:phosphatidylinositol 3-kinase/protein kinase B signal transduction"/>
    <property type="evidence" value="ECO:0007669"/>
    <property type="project" value="TreeGrafter"/>
</dbReference>
<name>A0A7R9I170_9NEOP</name>
<dbReference type="InterPro" id="IPR011009">
    <property type="entry name" value="Kinase-like_dom_sf"/>
</dbReference>
<evidence type="ECO:0000259" key="5">
    <source>
        <dbReference type="PROSITE" id="PS50195"/>
    </source>
</evidence>
<dbReference type="InterPro" id="IPR001263">
    <property type="entry name" value="PI3K_accessory_dom"/>
</dbReference>
<dbReference type="GO" id="GO:0005942">
    <property type="term" value="C:phosphatidylinositol 3-kinase complex"/>
    <property type="evidence" value="ECO:0007669"/>
    <property type="project" value="TreeGrafter"/>
</dbReference>
<dbReference type="InterPro" id="IPR036871">
    <property type="entry name" value="PX_dom_sf"/>
</dbReference>
<evidence type="ECO:0000256" key="3">
    <source>
        <dbReference type="ARBA" id="ARBA00022679"/>
    </source>
</evidence>
<dbReference type="SUPFAM" id="SSF64268">
    <property type="entry name" value="PX domain"/>
    <property type="match status" value="1"/>
</dbReference>
<dbReference type="GO" id="GO:0005886">
    <property type="term" value="C:plasma membrane"/>
    <property type="evidence" value="ECO:0007669"/>
    <property type="project" value="TreeGrafter"/>
</dbReference>
<dbReference type="GO" id="GO:0048015">
    <property type="term" value="P:phosphatidylinositol-mediated signaling"/>
    <property type="evidence" value="ECO:0007669"/>
    <property type="project" value="TreeGrafter"/>
</dbReference>
<evidence type="ECO:0000259" key="7">
    <source>
        <dbReference type="PROSITE" id="PS51545"/>
    </source>
</evidence>
<evidence type="ECO:0000313" key="8">
    <source>
        <dbReference type="EMBL" id="CAD7442876.1"/>
    </source>
</evidence>
<dbReference type="Pfam" id="PF00613">
    <property type="entry name" value="PI3Ka"/>
    <property type="match status" value="1"/>
</dbReference>
<dbReference type="PROSITE" id="PS50290">
    <property type="entry name" value="PI3_4_KINASE_3"/>
    <property type="match status" value="2"/>
</dbReference>
<dbReference type="SMART" id="SM00145">
    <property type="entry name" value="PI3Ka"/>
    <property type="match status" value="1"/>
</dbReference>
<dbReference type="EMBL" id="OD565889">
    <property type="protein sequence ID" value="CAD7442876.1"/>
    <property type="molecule type" value="Genomic_DNA"/>
</dbReference>
<organism evidence="8">
    <name type="scientific">Timema bartmani</name>
    <dbReference type="NCBI Taxonomy" id="61472"/>
    <lineage>
        <taxon>Eukaryota</taxon>
        <taxon>Metazoa</taxon>
        <taxon>Ecdysozoa</taxon>
        <taxon>Arthropoda</taxon>
        <taxon>Hexapoda</taxon>
        <taxon>Insecta</taxon>
        <taxon>Pterygota</taxon>
        <taxon>Neoptera</taxon>
        <taxon>Polyneoptera</taxon>
        <taxon>Phasmatodea</taxon>
        <taxon>Timematodea</taxon>
        <taxon>Timematoidea</taxon>
        <taxon>Timematidae</taxon>
        <taxon>Timema</taxon>
    </lineage>
</organism>
<dbReference type="SUPFAM" id="SSF56112">
    <property type="entry name" value="Protein kinase-like (PK-like)"/>
    <property type="match status" value="1"/>
</dbReference>
<dbReference type="SMART" id="SM00146">
    <property type="entry name" value="PI3Kc"/>
    <property type="match status" value="1"/>
</dbReference>
<feature type="domain" description="PI3K/PI4K catalytic" evidence="6">
    <location>
        <begin position="371"/>
        <end position="470"/>
    </location>
</feature>
<evidence type="ECO:0000256" key="1">
    <source>
        <dbReference type="ARBA" id="ARBA00001498"/>
    </source>
</evidence>
<dbReference type="InterPro" id="IPR016024">
    <property type="entry name" value="ARM-type_fold"/>
</dbReference>
<evidence type="ECO:0000256" key="2">
    <source>
        <dbReference type="ARBA" id="ARBA00012073"/>
    </source>
</evidence>
<protein>
    <recommendedName>
        <fullName evidence="2">phosphatidylinositol 3-kinase</fullName>
        <ecNumber evidence="2">2.7.1.137</ecNumber>
    </recommendedName>
</protein>
<accession>A0A7R9I170</accession>
<dbReference type="GO" id="GO:0016477">
    <property type="term" value="P:cell migration"/>
    <property type="evidence" value="ECO:0007669"/>
    <property type="project" value="TreeGrafter"/>
</dbReference>
<dbReference type="Gene3D" id="1.25.40.70">
    <property type="entry name" value="Phosphatidylinositol 3-kinase, accessory domain (PIK)"/>
    <property type="match status" value="1"/>
</dbReference>
<dbReference type="InterPro" id="IPR000403">
    <property type="entry name" value="PI3/4_kinase_cat_dom"/>
</dbReference>
<evidence type="ECO:0000259" key="6">
    <source>
        <dbReference type="PROSITE" id="PS50290"/>
    </source>
</evidence>
<dbReference type="AlphaFoldDB" id="A0A7R9I170"/>
<dbReference type="PROSITE" id="PS51545">
    <property type="entry name" value="PIK_HELICAL"/>
    <property type="match status" value="1"/>
</dbReference>
<dbReference type="GO" id="GO:0035091">
    <property type="term" value="F:phosphatidylinositol binding"/>
    <property type="evidence" value="ECO:0007669"/>
    <property type="project" value="InterPro"/>
</dbReference>
<gene>
    <name evidence="8" type="ORF">TBIB3V08_LOCUS5296</name>
</gene>
<comment type="catalytic activity">
    <reaction evidence="1">
        <text>a 1,2-diacyl-sn-glycero-3-phospho-(1D-myo-inositol) + ATP = a 1,2-diacyl-sn-glycero-3-phospho-(1D-myo-inositol-3-phosphate) + ADP + H(+)</text>
        <dbReference type="Rhea" id="RHEA:12709"/>
        <dbReference type="ChEBI" id="CHEBI:15378"/>
        <dbReference type="ChEBI" id="CHEBI:30616"/>
        <dbReference type="ChEBI" id="CHEBI:57880"/>
        <dbReference type="ChEBI" id="CHEBI:58088"/>
        <dbReference type="ChEBI" id="CHEBI:456216"/>
        <dbReference type="EC" id="2.7.1.137"/>
    </reaction>
</comment>
<keyword evidence="3" id="KW-0808">Transferase</keyword>
<feature type="domain" description="PI3K/PI4K catalytic" evidence="6">
    <location>
        <begin position="228"/>
        <end position="354"/>
    </location>
</feature>
<dbReference type="InterPro" id="IPR036940">
    <property type="entry name" value="PI3/4_kinase_cat_sf"/>
</dbReference>
<dbReference type="InterPro" id="IPR001683">
    <property type="entry name" value="PX_dom"/>
</dbReference>
<dbReference type="PROSITE" id="PS50195">
    <property type="entry name" value="PX"/>
    <property type="match status" value="1"/>
</dbReference>
<dbReference type="Gene3D" id="1.10.1070.11">
    <property type="entry name" value="Phosphatidylinositol 3-/4-kinase, catalytic domain"/>
    <property type="match status" value="1"/>
</dbReference>
<dbReference type="GO" id="GO:0016303">
    <property type="term" value="F:1-phosphatidylinositol-3-kinase activity"/>
    <property type="evidence" value="ECO:0007669"/>
    <property type="project" value="UniProtKB-EC"/>
</dbReference>
<dbReference type="InterPro" id="IPR042236">
    <property type="entry name" value="PI3K_accessory_sf"/>
</dbReference>
<proteinExistence type="predicted"/>
<dbReference type="Pfam" id="PF00454">
    <property type="entry name" value="PI3_PI4_kinase"/>
    <property type="match status" value="2"/>
</dbReference>
<feature type="domain" description="PIK helical" evidence="7">
    <location>
        <begin position="1"/>
        <end position="144"/>
    </location>
</feature>
<keyword evidence="4" id="KW-0418">Kinase</keyword>
<feature type="domain" description="PX" evidence="5">
    <location>
        <begin position="508"/>
        <end position="673"/>
    </location>
</feature>
<evidence type="ECO:0000256" key="4">
    <source>
        <dbReference type="ARBA" id="ARBA00022777"/>
    </source>
</evidence>
<dbReference type="Gene3D" id="3.30.1010.10">
    <property type="entry name" value="Phosphatidylinositol 3-kinase Catalytic Subunit, Chain A, domain 4"/>
    <property type="match status" value="1"/>
</dbReference>
<sequence>MAPNVFIKLNIEVQHAGFNFLQKPGKVQTRDSRLVKGKTNKLGTGFGHLAGSDSELKVRSMAVSWIQAICNDELVDFLPQFVQALKHETWEASPLAEFLLRRALASPRVAHYLYWLLVQTLPGQFPQNSSSESRGEDDVSLSEARYHRRLQLMLRALLAMTGESLRQRFLSQQLLVKNLYEVARSVKTTKESLRLKVLMQEMEILHHSLEDSTTCLPLSPSLEVVGVQVRTCSYFPSNTLPLKINFLSAETGIIPAIFKVGDDLQQDMLVIQMVRIMDKLWLKDGLDLKMVTFACVPTGHKRGMLEMVTNAETLRKIQVELGLTGSFKDRPIAEWLAKHNPSTFEYEKAVENFTVFYLNNFYSSITKMVEERDRTPFVLTSDMAYVINGGDKPTAKFHHFVDLCCQAFNIVRKHGNLLLNLFCLMVGSGIPGVTMESVNYVQQALSPELSNPEAAAMFARMIEGSLKSWFTQFNFFLHNLAQLRFTGDHNDGELLSFIPRTYTMQQEGRIRSVSIHGYQKRYDPEKYYVYILKVERENQPDPVYLFRLYKEFCELHQKLCIHFPLAKCYRCIIHGHRLLRNRVIHRPCCGLPLIEHVTAPSLMWLQDEVSWAGVSVQAENPEEEDEKFMRALNHRSFSPMMASRDVRESKVAAMMRVSPLPSSLDSMPAENIN</sequence>
<dbReference type="Gene3D" id="3.30.1520.10">
    <property type="entry name" value="Phox-like domain"/>
    <property type="match status" value="1"/>
</dbReference>
<reference evidence="8" key="1">
    <citation type="submission" date="2020-11" db="EMBL/GenBank/DDBJ databases">
        <authorList>
            <person name="Tran Van P."/>
        </authorList>
    </citation>
    <scope>NUCLEOTIDE SEQUENCE</scope>
</reference>
<dbReference type="InterPro" id="IPR015433">
    <property type="entry name" value="PI3/4_kinase"/>
</dbReference>
<dbReference type="SUPFAM" id="SSF48371">
    <property type="entry name" value="ARM repeat"/>
    <property type="match status" value="1"/>
</dbReference>
<dbReference type="FunFam" id="3.30.1010.10:FF:000001">
    <property type="entry name" value="Phosphatidylinositol 4-phosphate 3-kinase C2 domain-containing subunit beta"/>
    <property type="match status" value="1"/>
</dbReference>
<dbReference type="PANTHER" id="PTHR10048:SF14">
    <property type="entry name" value="LD28067P"/>
    <property type="match status" value="1"/>
</dbReference>
<dbReference type="GO" id="GO:0035005">
    <property type="term" value="F:1-phosphatidylinositol-4-phosphate 3-kinase activity"/>
    <property type="evidence" value="ECO:0007669"/>
    <property type="project" value="TreeGrafter"/>
</dbReference>
<dbReference type="PANTHER" id="PTHR10048">
    <property type="entry name" value="PHOSPHATIDYLINOSITOL KINASE"/>
    <property type="match status" value="1"/>
</dbReference>